<accession>A0A6J7NZ17</accession>
<protein>
    <submittedName>
        <fullName evidence="1">Unannotated protein</fullName>
    </submittedName>
</protein>
<dbReference type="EMBL" id="CAFBOL010000056">
    <property type="protein sequence ID" value="CAB4998257.1"/>
    <property type="molecule type" value="Genomic_DNA"/>
</dbReference>
<sequence length="36" mass="4124">MTIDRMYSGRLMPSRPIVYVALIGEIHLLVVKNCSF</sequence>
<reference evidence="1" key="1">
    <citation type="submission" date="2020-05" db="EMBL/GenBank/DDBJ databases">
        <authorList>
            <person name="Chiriac C."/>
            <person name="Salcher M."/>
            <person name="Ghai R."/>
            <person name="Kavagutti S V."/>
        </authorList>
    </citation>
    <scope>NUCLEOTIDE SEQUENCE</scope>
</reference>
<proteinExistence type="predicted"/>
<gene>
    <name evidence="1" type="ORF">UFOPK3931_01951</name>
</gene>
<dbReference type="AlphaFoldDB" id="A0A6J7NZ17"/>
<evidence type="ECO:0000313" key="1">
    <source>
        <dbReference type="EMBL" id="CAB4998257.1"/>
    </source>
</evidence>
<name>A0A6J7NZ17_9ZZZZ</name>
<organism evidence="1">
    <name type="scientific">freshwater metagenome</name>
    <dbReference type="NCBI Taxonomy" id="449393"/>
    <lineage>
        <taxon>unclassified sequences</taxon>
        <taxon>metagenomes</taxon>
        <taxon>ecological metagenomes</taxon>
    </lineage>
</organism>